<feature type="chain" id="PRO_5042846639" evidence="2">
    <location>
        <begin position="26"/>
        <end position="80"/>
    </location>
</feature>
<dbReference type="AlphaFoldDB" id="A0AAP0N5J8"/>
<evidence type="ECO:0000256" key="1">
    <source>
        <dbReference type="SAM" id="MobiDB-lite"/>
    </source>
</evidence>
<comment type="caution">
    <text evidence="3">The sequence shown here is derived from an EMBL/GenBank/DDBJ whole genome shotgun (WGS) entry which is preliminary data.</text>
</comment>
<evidence type="ECO:0000256" key="2">
    <source>
        <dbReference type="SAM" id="SignalP"/>
    </source>
</evidence>
<evidence type="ECO:0000313" key="3">
    <source>
        <dbReference type="EMBL" id="KAK9266092.1"/>
    </source>
</evidence>
<organism evidence="3 4">
    <name type="scientific">Liquidambar formosana</name>
    <name type="common">Formosan gum</name>
    <dbReference type="NCBI Taxonomy" id="63359"/>
    <lineage>
        <taxon>Eukaryota</taxon>
        <taxon>Viridiplantae</taxon>
        <taxon>Streptophyta</taxon>
        <taxon>Embryophyta</taxon>
        <taxon>Tracheophyta</taxon>
        <taxon>Spermatophyta</taxon>
        <taxon>Magnoliopsida</taxon>
        <taxon>eudicotyledons</taxon>
        <taxon>Gunneridae</taxon>
        <taxon>Pentapetalae</taxon>
        <taxon>Saxifragales</taxon>
        <taxon>Altingiaceae</taxon>
        <taxon>Liquidambar</taxon>
    </lineage>
</organism>
<evidence type="ECO:0000313" key="4">
    <source>
        <dbReference type="Proteomes" id="UP001415857"/>
    </source>
</evidence>
<sequence>MVHKASLIFFFFLFLSVQLIPYSQTAETAAQIPQTTAEKMSNRAAIKVNIKSVALPSPSRDAHLSGPSPGINGAPPPLPA</sequence>
<keyword evidence="2" id="KW-0732">Signal</keyword>
<keyword evidence="4" id="KW-1185">Reference proteome</keyword>
<accession>A0AAP0N5J8</accession>
<proteinExistence type="predicted"/>
<protein>
    <submittedName>
        <fullName evidence="3">Uncharacterized protein</fullName>
    </submittedName>
</protein>
<reference evidence="3 4" key="1">
    <citation type="journal article" date="2024" name="Plant J.">
        <title>Genome sequences and population genomics reveal climatic adaptation and genomic divergence between two closely related sweetgum species.</title>
        <authorList>
            <person name="Xu W.Q."/>
            <person name="Ren C.Q."/>
            <person name="Zhang X.Y."/>
            <person name="Comes H.P."/>
            <person name="Liu X.H."/>
            <person name="Li Y.G."/>
            <person name="Kettle C.J."/>
            <person name="Jalonen R."/>
            <person name="Gaisberger H."/>
            <person name="Ma Y.Z."/>
            <person name="Qiu Y.X."/>
        </authorList>
    </citation>
    <scope>NUCLEOTIDE SEQUENCE [LARGE SCALE GENOMIC DNA]</scope>
    <source>
        <strain evidence="3">Hangzhou</strain>
    </source>
</reference>
<name>A0AAP0N5J8_LIQFO</name>
<dbReference type="EMBL" id="JBBPBK010000230">
    <property type="protein sequence ID" value="KAK9266092.1"/>
    <property type="molecule type" value="Genomic_DNA"/>
</dbReference>
<feature type="signal peptide" evidence="2">
    <location>
        <begin position="1"/>
        <end position="25"/>
    </location>
</feature>
<dbReference type="Proteomes" id="UP001415857">
    <property type="component" value="Unassembled WGS sequence"/>
</dbReference>
<feature type="region of interest" description="Disordered" evidence="1">
    <location>
        <begin position="57"/>
        <end position="80"/>
    </location>
</feature>
<gene>
    <name evidence="3" type="ORF">L1049_003506</name>
</gene>